<sequence length="715" mass="82316">MQDEVLRNLNFVFVYIDDVIIASSGSLEHRGHIREVLQRLDKYGITINLSKSEFGKSELNFLGYHVSKDGMKPLEEQVKVISDFPRPKTVEELRRFLGMINFYRRHLPKAAEIQAKLNVFLHNSKKKDKSRIPWTDESIKAFEQCKQSLKRAVTLEFPSADAPISLMTDCSNTCAGAVLQQKEKDTWKPLGFFSTRLSDAQQRYSTFDRELLAIYLAIKHFRPFIEGRPLTVFTDHKPIVYSLQKNAVSKNDTPRRIRQLDFIMQFCMEIKHISGVENTVADCLSRISVIDIPSPLDYERLAEAQSDDVELQNLMKLKSLKFKKILVPNCNQPIQCDVSLDRARPYLPKEFRVSAFNAVHGISHPGTRTTRRMMQERYIWRGMNKDVTQWVKGCIDCQKSKIQRHTVSPHGHFVYSDRFDHLHMDVVGPLTYCNGYRYIVTMVDRKTGWPEAYPAKDITAESVADIMYSGWIARFGCPLNLTTDQGTNFLSQLFTCLAKRMGIRKFRTTAYHPQSNGIVERWHRSLKAALMCRGKTEQWVSELPTVLLGLRACLRDDTQTSAAEMVYGEVLRLPGDFFQPLRQETSDNVLFVQELRRKIAHLASVPRKELHQGKIFVHPELKDCTHVFVRLDKVAKPLIQPYMGPFKVIEKSEKYFKIIQADTQKIVSIDRLKPAYCIMPQECTDAPNKATIKVNSNTKVSRFGRAIKPVVRFAP</sequence>
<evidence type="ECO:0000259" key="7">
    <source>
        <dbReference type="PROSITE" id="PS50878"/>
    </source>
</evidence>
<organism evidence="9 10">
    <name type="scientific">Manduca sexta</name>
    <name type="common">Tobacco hawkmoth</name>
    <name type="synonym">Tobacco hornworm</name>
    <dbReference type="NCBI Taxonomy" id="7130"/>
    <lineage>
        <taxon>Eukaryota</taxon>
        <taxon>Metazoa</taxon>
        <taxon>Ecdysozoa</taxon>
        <taxon>Arthropoda</taxon>
        <taxon>Hexapoda</taxon>
        <taxon>Insecta</taxon>
        <taxon>Pterygota</taxon>
        <taxon>Neoptera</taxon>
        <taxon>Endopterygota</taxon>
        <taxon>Lepidoptera</taxon>
        <taxon>Glossata</taxon>
        <taxon>Ditrysia</taxon>
        <taxon>Bombycoidea</taxon>
        <taxon>Sphingidae</taxon>
        <taxon>Sphinginae</taxon>
        <taxon>Sphingini</taxon>
        <taxon>Manduca</taxon>
    </lineage>
</organism>
<dbReference type="Pfam" id="PF00665">
    <property type="entry name" value="rve"/>
    <property type="match status" value="1"/>
</dbReference>
<dbReference type="Pfam" id="PF17919">
    <property type="entry name" value="RT_RNaseH_2"/>
    <property type="match status" value="1"/>
</dbReference>
<dbReference type="InterPro" id="IPR041588">
    <property type="entry name" value="Integrase_H2C2"/>
</dbReference>
<keyword evidence="10" id="KW-1185">Reference proteome</keyword>
<dbReference type="PANTHER" id="PTHR37984">
    <property type="entry name" value="PROTEIN CBG26694"/>
    <property type="match status" value="1"/>
</dbReference>
<dbReference type="PANTHER" id="PTHR37984:SF5">
    <property type="entry name" value="PROTEIN NYNRIN-LIKE"/>
    <property type="match status" value="1"/>
</dbReference>
<dbReference type="InterPro" id="IPR001584">
    <property type="entry name" value="Integrase_cat-core"/>
</dbReference>
<dbReference type="InterPro" id="IPR000477">
    <property type="entry name" value="RT_dom"/>
</dbReference>
<dbReference type="FunFam" id="3.30.420.10:FF:000032">
    <property type="entry name" value="Retrovirus-related Pol polyprotein from transposon 297-like Protein"/>
    <property type="match status" value="1"/>
</dbReference>
<dbReference type="Proteomes" id="UP000791440">
    <property type="component" value="Unassembled WGS sequence"/>
</dbReference>
<keyword evidence="4" id="KW-0255">Endonuclease</keyword>
<evidence type="ECO:0000313" key="10">
    <source>
        <dbReference type="Proteomes" id="UP000791440"/>
    </source>
</evidence>
<dbReference type="GO" id="GO:0015074">
    <property type="term" value="P:DNA integration"/>
    <property type="evidence" value="ECO:0007669"/>
    <property type="project" value="InterPro"/>
</dbReference>
<comment type="caution">
    <text evidence="9">The sequence shown here is derived from an EMBL/GenBank/DDBJ whole genome shotgun (WGS) entry which is preliminary data.</text>
</comment>
<dbReference type="CDD" id="cd09274">
    <property type="entry name" value="RNase_HI_RT_Ty3"/>
    <property type="match status" value="1"/>
</dbReference>
<dbReference type="EMBL" id="JH668564">
    <property type="protein sequence ID" value="KAG6457967.1"/>
    <property type="molecule type" value="Genomic_DNA"/>
</dbReference>
<keyword evidence="6" id="KW-0511">Multifunctional enzyme</keyword>
<evidence type="ECO:0000256" key="4">
    <source>
        <dbReference type="ARBA" id="ARBA00022759"/>
    </source>
</evidence>
<reference evidence="9" key="2">
    <citation type="submission" date="2020-12" db="EMBL/GenBank/DDBJ databases">
        <authorList>
            <person name="Kanost M."/>
        </authorList>
    </citation>
    <scope>NUCLEOTIDE SEQUENCE</scope>
</reference>
<accession>A0A921ZJT4</accession>
<dbReference type="EC" id="2.7.7.49" evidence="1"/>
<reference evidence="9" key="1">
    <citation type="journal article" date="2016" name="Insect Biochem. Mol. Biol.">
        <title>Multifaceted biological insights from a draft genome sequence of the tobacco hornworm moth, Manduca sexta.</title>
        <authorList>
            <person name="Kanost M.R."/>
            <person name="Arrese E.L."/>
            <person name="Cao X."/>
            <person name="Chen Y.R."/>
            <person name="Chellapilla S."/>
            <person name="Goldsmith M.R."/>
            <person name="Grosse-Wilde E."/>
            <person name="Heckel D.G."/>
            <person name="Herndon N."/>
            <person name="Jiang H."/>
            <person name="Papanicolaou A."/>
            <person name="Qu J."/>
            <person name="Soulages J.L."/>
            <person name="Vogel H."/>
            <person name="Walters J."/>
            <person name="Waterhouse R.M."/>
            <person name="Ahn S.J."/>
            <person name="Almeida F.C."/>
            <person name="An C."/>
            <person name="Aqrawi P."/>
            <person name="Bretschneider A."/>
            <person name="Bryant W.B."/>
            <person name="Bucks S."/>
            <person name="Chao H."/>
            <person name="Chevignon G."/>
            <person name="Christen J.M."/>
            <person name="Clarke D.F."/>
            <person name="Dittmer N.T."/>
            <person name="Ferguson L.C.F."/>
            <person name="Garavelou S."/>
            <person name="Gordon K.H.J."/>
            <person name="Gunaratna R.T."/>
            <person name="Han Y."/>
            <person name="Hauser F."/>
            <person name="He Y."/>
            <person name="Heidel-Fischer H."/>
            <person name="Hirsh A."/>
            <person name="Hu Y."/>
            <person name="Jiang H."/>
            <person name="Kalra D."/>
            <person name="Klinner C."/>
            <person name="Konig C."/>
            <person name="Kovar C."/>
            <person name="Kroll A.R."/>
            <person name="Kuwar S.S."/>
            <person name="Lee S.L."/>
            <person name="Lehman R."/>
            <person name="Li K."/>
            <person name="Li Z."/>
            <person name="Liang H."/>
            <person name="Lovelace S."/>
            <person name="Lu Z."/>
            <person name="Mansfield J.H."/>
            <person name="McCulloch K.J."/>
            <person name="Mathew T."/>
            <person name="Morton B."/>
            <person name="Muzny D.M."/>
            <person name="Neunemann D."/>
            <person name="Ongeri F."/>
            <person name="Pauchet Y."/>
            <person name="Pu L.L."/>
            <person name="Pyrousis I."/>
            <person name="Rao X.J."/>
            <person name="Redding A."/>
            <person name="Roesel C."/>
            <person name="Sanchez-Gracia A."/>
            <person name="Schaack S."/>
            <person name="Shukla A."/>
            <person name="Tetreau G."/>
            <person name="Wang Y."/>
            <person name="Xiong G.H."/>
            <person name="Traut W."/>
            <person name="Walsh T.K."/>
            <person name="Worley K.C."/>
            <person name="Wu D."/>
            <person name="Wu W."/>
            <person name="Wu Y.Q."/>
            <person name="Zhang X."/>
            <person name="Zou Z."/>
            <person name="Zucker H."/>
            <person name="Briscoe A.D."/>
            <person name="Burmester T."/>
            <person name="Clem R.J."/>
            <person name="Feyereisen R."/>
            <person name="Grimmelikhuijzen C.J.P."/>
            <person name="Hamodrakas S.J."/>
            <person name="Hansson B.S."/>
            <person name="Huguet E."/>
            <person name="Jermiin L.S."/>
            <person name="Lan Q."/>
            <person name="Lehman H.K."/>
            <person name="Lorenzen M."/>
            <person name="Merzendorfer H."/>
            <person name="Michalopoulos I."/>
            <person name="Morton D.B."/>
            <person name="Muthukrishnan S."/>
            <person name="Oakeshott J.G."/>
            <person name="Palmer W."/>
            <person name="Park Y."/>
            <person name="Passarelli A.L."/>
            <person name="Rozas J."/>
            <person name="Schwartz L.M."/>
            <person name="Smith W."/>
            <person name="Southgate A."/>
            <person name="Vilcinskas A."/>
            <person name="Vogt R."/>
            <person name="Wang P."/>
            <person name="Werren J."/>
            <person name="Yu X.Q."/>
            <person name="Zhou J.J."/>
            <person name="Brown S.J."/>
            <person name="Scherer S.E."/>
            <person name="Richards S."/>
            <person name="Blissard G.W."/>
        </authorList>
    </citation>
    <scope>NUCLEOTIDE SEQUENCE</scope>
</reference>
<feature type="domain" description="Reverse transcriptase" evidence="7">
    <location>
        <begin position="1"/>
        <end position="66"/>
    </location>
</feature>
<dbReference type="InterPro" id="IPR050951">
    <property type="entry name" value="Retrovirus_Pol_polyprotein"/>
</dbReference>
<dbReference type="GO" id="GO:0003964">
    <property type="term" value="F:RNA-directed DNA polymerase activity"/>
    <property type="evidence" value="ECO:0007669"/>
    <property type="project" value="UniProtKB-KW"/>
</dbReference>
<evidence type="ECO:0000256" key="2">
    <source>
        <dbReference type="ARBA" id="ARBA00022695"/>
    </source>
</evidence>
<dbReference type="PROSITE" id="PS50994">
    <property type="entry name" value="INTEGRASE"/>
    <property type="match status" value="1"/>
</dbReference>
<dbReference type="PROSITE" id="PS50878">
    <property type="entry name" value="RT_POL"/>
    <property type="match status" value="1"/>
</dbReference>
<proteinExistence type="predicted"/>
<keyword evidence="4" id="KW-0378">Hydrolase</keyword>
<evidence type="ECO:0000313" key="9">
    <source>
        <dbReference type="EMBL" id="KAG6457967.1"/>
    </source>
</evidence>
<evidence type="ECO:0000256" key="6">
    <source>
        <dbReference type="ARBA" id="ARBA00023268"/>
    </source>
</evidence>
<keyword evidence="5" id="KW-0695">RNA-directed DNA polymerase</keyword>
<dbReference type="Pfam" id="PF17921">
    <property type="entry name" value="Integrase_H2C2"/>
    <property type="match status" value="1"/>
</dbReference>
<keyword evidence="2" id="KW-0808">Transferase</keyword>
<dbReference type="Pfam" id="PF00078">
    <property type="entry name" value="RVT_1"/>
    <property type="match status" value="1"/>
</dbReference>
<evidence type="ECO:0000256" key="3">
    <source>
        <dbReference type="ARBA" id="ARBA00022722"/>
    </source>
</evidence>
<gene>
    <name evidence="9" type="ORF">O3G_MSEX010581</name>
</gene>
<dbReference type="InterPro" id="IPR041577">
    <property type="entry name" value="RT_RNaseH_2"/>
</dbReference>
<dbReference type="FunFam" id="3.10.20.370:FF:000001">
    <property type="entry name" value="Retrovirus-related Pol polyprotein from transposon 17.6-like protein"/>
    <property type="match status" value="1"/>
</dbReference>
<dbReference type="FunFam" id="3.30.70.270:FF:000020">
    <property type="entry name" value="Transposon Tf2-6 polyprotein-like Protein"/>
    <property type="match status" value="1"/>
</dbReference>
<dbReference type="GO" id="GO:0004519">
    <property type="term" value="F:endonuclease activity"/>
    <property type="evidence" value="ECO:0007669"/>
    <property type="project" value="UniProtKB-KW"/>
</dbReference>
<feature type="domain" description="Integrase catalytic" evidence="8">
    <location>
        <begin position="405"/>
        <end position="582"/>
    </location>
</feature>
<name>A0A921ZJT4_MANSE</name>
<keyword evidence="3" id="KW-0540">Nuclease</keyword>
<keyword evidence="2" id="KW-0548">Nucleotidyltransferase</keyword>
<protein>
    <recommendedName>
        <fullName evidence="1">RNA-directed DNA polymerase</fullName>
        <ecNumber evidence="1">2.7.7.49</ecNumber>
    </recommendedName>
</protein>
<evidence type="ECO:0000256" key="1">
    <source>
        <dbReference type="ARBA" id="ARBA00012493"/>
    </source>
</evidence>
<dbReference type="AlphaFoldDB" id="A0A921ZJT4"/>
<evidence type="ECO:0000256" key="5">
    <source>
        <dbReference type="ARBA" id="ARBA00022918"/>
    </source>
</evidence>
<evidence type="ECO:0000259" key="8">
    <source>
        <dbReference type="PROSITE" id="PS50994"/>
    </source>
</evidence>